<feature type="domain" description="C2H2-type" evidence="8">
    <location>
        <begin position="464"/>
        <end position="493"/>
    </location>
</feature>
<evidence type="ECO:0000259" key="9">
    <source>
        <dbReference type="PROSITE" id="PS50865"/>
    </source>
</evidence>
<feature type="compositionally biased region" description="Basic and acidic residues" evidence="7">
    <location>
        <begin position="256"/>
        <end position="271"/>
    </location>
</feature>
<feature type="domain" description="C2H2-type" evidence="8">
    <location>
        <begin position="344"/>
        <end position="373"/>
    </location>
</feature>
<evidence type="ECO:0000256" key="2">
    <source>
        <dbReference type="ARBA" id="ARBA00022737"/>
    </source>
</evidence>
<dbReference type="SMART" id="SM00355">
    <property type="entry name" value="ZnF_C2H2"/>
    <property type="match status" value="7"/>
</dbReference>
<feature type="compositionally biased region" description="Basic and acidic residues" evidence="7">
    <location>
        <begin position="482"/>
        <end position="492"/>
    </location>
</feature>
<accession>A0A0L0G0W0</accession>
<keyword evidence="1" id="KW-0479">Metal-binding</keyword>
<dbReference type="eggNOG" id="KOG1721">
    <property type="taxonomic scope" value="Eukaryota"/>
</dbReference>
<feature type="domain" description="C2H2-type" evidence="8">
    <location>
        <begin position="434"/>
        <end position="463"/>
    </location>
</feature>
<feature type="domain" description="C2H2-type" evidence="8">
    <location>
        <begin position="314"/>
        <end position="343"/>
    </location>
</feature>
<dbReference type="GO" id="GO:0005667">
    <property type="term" value="C:transcription regulator complex"/>
    <property type="evidence" value="ECO:0007669"/>
    <property type="project" value="TreeGrafter"/>
</dbReference>
<dbReference type="Gene3D" id="3.30.160.60">
    <property type="entry name" value="Classic Zinc Finger"/>
    <property type="match status" value="6"/>
</dbReference>
<dbReference type="GO" id="GO:0000978">
    <property type="term" value="F:RNA polymerase II cis-regulatory region sequence-specific DNA binding"/>
    <property type="evidence" value="ECO:0007669"/>
    <property type="project" value="TreeGrafter"/>
</dbReference>
<feature type="domain" description="C2H2-type" evidence="8">
    <location>
        <begin position="404"/>
        <end position="433"/>
    </location>
</feature>
<dbReference type="Proteomes" id="UP000054560">
    <property type="component" value="Unassembled WGS sequence"/>
</dbReference>
<dbReference type="AlphaFoldDB" id="A0A0L0G0W0"/>
<dbReference type="PROSITE" id="PS01360">
    <property type="entry name" value="ZF_MYND_1"/>
    <property type="match status" value="1"/>
</dbReference>
<dbReference type="OrthoDB" id="654211at2759"/>
<keyword evidence="5" id="KW-0539">Nucleus</keyword>
<gene>
    <name evidence="10" type="ORF">SARC_05848</name>
</gene>
<dbReference type="FunFam" id="3.30.160.60:FF:000125">
    <property type="entry name" value="Putative zinc finger protein 143"/>
    <property type="match status" value="3"/>
</dbReference>
<evidence type="ECO:0000256" key="4">
    <source>
        <dbReference type="ARBA" id="ARBA00022833"/>
    </source>
</evidence>
<feature type="region of interest" description="Disordered" evidence="7">
    <location>
        <begin position="82"/>
        <end position="102"/>
    </location>
</feature>
<dbReference type="GeneID" id="25906352"/>
<dbReference type="PANTHER" id="PTHR14003:SF23">
    <property type="entry name" value="ZINC FINGER PROTEIN 143"/>
    <property type="match status" value="1"/>
</dbReference>
<dbReference type="GO" id="GO:0008270">
    <property type="term" value="F:zinc ion binding"/>
    <property type="evidence" value="ECO:0007669"/>
    <property type="project" value="UniProtKB-KW"/>
</dbReference>
<feature type="compositionally biased region" description="Polar residues" evidence="7">
    <location>
        <begin position="82"/>
        <end position="99"/>
    </location>
</feature>
<dbReference type="PROSITE" id="PS50865">
    <property type="entry name" value="ZF_MYND_2"/>
    <property type="match status" value="1"/>
</dbReference>
<dbReference type="PANTHER" id="PTHR14003">
    <property type="entry name" value="TRANSCRIPTIONAL REPRESSOR PROTEIN YY"/>
    <property type="match status" value="1"/>
</dbReference>
<organism evidence="10 11">
    <name type="scientific">Sphaeroforma arctica JP610</name>
    <dbReference type="NCBI Taxonomy" id="667725"/>
    <lineage>
        <taxon>Eukaryota</taxon>
        <taxon>Ichthyosporea</taxon>
        <taxon>Ichthyophonida</taxon>
        <taxon>Sphaeroforma</taxon>
    </lineage>
</organism>
<evidence type="ECO:0000313" key="10">
    <source>
        <dbReference type="EMBL" id="KNC81843.1"/>
    </source>
</evidence>
<dbReference type="STRING" id="667725.A0A0L0G0W0"/>
<dbReference type="GO" id="GO:0031519">
    <property type="term" value="C:PcG protein complex"/>
    <property type="evidence" value="ECO:0007669"/>
    <property type="project" value="TreeGrafter"/>
</dbReference>
<feature type="domain" description="C2H2-type" evidence="8">
    <location>
        <begin position="284"/>
        <end position="313"/>
    </location>
</feature>
<evidence type="ECO:0008006" key="12">
    <source>
        <dbReference type="Google" id="ProtNLM"/>
    </source>
</evidence>
<dbReference type="GO" id="GO:0000785">
    <property type="term" value="C:chromatin"/>
    <property type="evidence" value="ECO:0007669"/>
    <property type="project" value="TreeGrafter"/>
</dbReference>
<dbReference type="SUPFAM" id="SSF57667">
    <property type="entry name" value="beta-beta-alpha zinc fingers"/>
    <property type="match status" value="4"/>
</dbReference>
<feature type="region of interest" description="Disordered" evidence="7">
    <location>
        <begin position="482"/>
        <end position="501"/>
    </location>
</feature>
<dbReference type="EMBL" id="KQ241988">
    <property type="protein sequence ID" value="KNC81843.1"/>
    <property type="molecule type" value="Genomic_DNA"/>
</dbReference>
<dbReference type="PROSITE" id="PS00028">
    <property type="entry name" value="ZINC_FINGER_C2H2_1"/>
    <property type="match status" value="7"/>
</dbReference>
<feature type="domain" description="MYND-type" evidence="9">
    <location>
        <begin position="19"/>
        <end position="56"/>
    </location>
</feature>
<reference evidence="10 11" key="1">
    <citation type="submission" date="2011-02" db="EMBL/GenBank/DDBJ databases">
        <title>The Genome Sequence of Sphaeroforma arctica JP610.</title>
        <authorList>
            <consortium name="The Broad Institute Genome Sequencing Platform"/>
            <person name="Russ C."/>
            <person name="Cuomo C."/>
            <person name="Young S.K."/>
            <person name="Zeng Q."/>
            <person name="Gargeya S."/>
            <person name="Alvarado L."/>
            <person name="Berlin A."/>
            <person name="Chapman S.B."/>
            <person name="Chen Z."/>
            <person name="Freedman E."/>
            <person name="Gellesch M."/>
            <person name="Goldberg J."/>
            <person name="Griggs A."/>
            <person name="Gujja S."/>
            <person name="Heilman E."/>
            <person name="Heiman D."/>
            <person name="Howarth C."/>
            <person name="Mehta T."/>
            <person name="Neiman D."/>
            <person name="Pearson M."/>
            <person name="Roberts A."/>
            <person name="Saif S."/>
            <person name="Shea T."/>
            <person name="Shenoy N."/>
            <person name="Sisk P."/>
            <person name="Stolte C."/>
            <person name="Sykes S."/>
            <person name="White J."/>
            <person name="Yandava C."/>
            <person name="Burger G."/>
            <person name="Gray M.W."/>
            <person name="Holland P.W.H."/>
            <person name="King N."/>
            <person name="Lang F.B.F."/>
            <person name="Roger A.J."/>
            <person name="Ruiz-Trillo I."/>
            <person name="Haas B."/>
            <person name="Nusbaum C."/>
            <person name="Birren B."/>
        </authorList>
    </citation>
    <scope>NUCLEOTIDE SEQUENCE [LARGE SCALE GENOMIC DNA]</scope>
    <source>
        <strain evidence="10 11">JP610</strain>
    </source>
</reference>
<keyword evidence="3 6" id="KW-0863">Zinc-finger</keyword>
<dbReference type="RefSeq" id="XP_014155745.1">
    <property type="nucleotide sequence ID" value="XM_014300270.1"/>
</dbReference>
<keyword evidence="2" id="KW-0677">Repeat</keyword>
<protein>
    <recommendedName>
        <fullName evidence="12">Zinc finger protein</fullName>
    </recommendedName>
</protein>
<name>A0A0L0G0W0_9EUKA</name>
<sequence>MASNTAENIPSQFAAEKLCVVCNKQADRACPCMSRCFCSRDCQNYDWIDGGHHEQCTHKYNTPMLPPDKPNSTSSQNILQTSNRAENYTDTSSNETRIGSISGPRMRTEQYYKSQHGWTSGASNSANDSTGYHSTGYFQVAARNGRAFSISSGVYADTTLLGESTGRVSSSVSGTPYETCETSTMHAPSSVHGIQASGNKLIKSHGVHGDYTIDTSGFKSYTQMHQEKVLELASVDVGVENTQESATSKKRSHPAAHGDQRGGIKRVQPDKDTSLVGDLGVDVFVCTTTGCTKVYMSREGLEQHLKTHDDMKPFPCKWTGCTKRFTQRGNMITHMRAHTGEKPYKCDWQDCGKSFATSSKLVVHKRAHSGEKPFACTWQACGKRFLRSGDLVYHLRTHTGERPYGCEWEGCGKRFTQGGNLITHMRSHTGERPYICTWEGCAKRFAQSSSLEHHISTHTGEKPFLCDVEGCGKRFARSDHLANHSRSHDALKSKSGPSLAS</sequence>
<proteinExistence type="predicted"/>
<evidence type="ECO:0000256" key="5">
    <source>
        <dbReference type="ARBA" id="ARBA00023242"/>
    </source>
</evidence>
<dbReference type="InterPro" id="IPR036236">
    <property type="entry name" value="Znf_C2H2_sf"/>
</dbReference>
<dbReference type="InterPro" id="IPR002893">
    <property type="entry name" value="Znf_MYND"/>
</dbReference>
<evidence type="ECO:0000256" key="3">
    <source>
        <dbReference type="ARBA" id="ARBA00022771"/>
    </source>
</evidence>
<feature type="region of interest" description="Disordered" evidence="7">
    <location>
        <begin position="241"/>
        <end position="271"/>
    </location>
</feature>
<keyword evidence="4" id="KW-0862">Zinc</keyword>
<keyword evidence="11" id="KW-1185">Reference proteome</keyword>
<dbReference type="Pfam" id="PF00096">
    <property type="entry name" value="zf-C2H2"/>
    <property type="match status" value="5"/>
</dbReference>
<dbReference type="FunFam" id="3.30.160.60:FF:000072">
    <property type="entry name" value="zinc finger protein 143 isoform X1"/>
    <property type="match status" value="3"/>
</dbReference>
<dbReference type="GO" id="GO:0000981">
    <property type="term" value="F:DNA-binding transcription factor activity, RNA polymerase II-specific"/>
    <property type="evidence" value="ECO:0007669"/>
    <property type="project" value="TreeGrafter"/>
</dbReference>
<feature type="domain" description="C2H2-type" evidence="8">
    <location>
        <begin position="374"/>
        <end position="403"/>
    </location>
</feature>
<dbReference type="InterPro" id="IPR013087">
    <property type="entry name" value="Znf_C2H2_type"/>
</dbReference>
<evidence type="ECO:0000256" key="7">
    <source>
        <dbReference type="SAM" id="MobiDB-lite"/>
    </source>
</evidence>
<dbReference type="PROSITE" id="PS50157">
    <property type="entry name" value="ZINC_FINGER_C2H2_2"/>
    <property type="match status" value="7"/>
</dbReference>
<evidence type="ECO:0000313" key="11">
    <source>
        <dbReference type="Proteomes" id="UP000054560"/>
    </source>
</evidence>
<evidence type="ECO:0000256" key="6">
    <source>
        <dbReference type="PROSITE-ProRule" id="PRU00134"/>
    </source>
</evidence>
<evidence type="ECO:0000256" key="1">
    <source>
        <dbReference type="ARBA" id="ARBA00022723"/>
    </source>
</evidence>
<evidence type="ECO:0000259" key="8">
    <source>
        <dbReference type="PROSITE" id="PS50157"/>
    </source>
</evidence>